<gene>
    <name evidence="1" type="ORF">FNU76_23520</name>
</gene>
<dbReference type="EMBL" id="CP041730">
    <property type="protein sequence ID" value="QDQ29080.1"/>
    <property type="molecule type" value="Genomic_DNA"/>
</dbReference>
<accession>A0A516SLS1</accession>
<evidence type="ECO:0000313" key="2">
    <source>
        <dbReference type="Proteomes" id="UP000317550"/>
    </source>
</evidence>
<reference evidence="2" key="1">
    <citation type="submission" date="2019-07" db="EMBL/GenBank/DDBJ databases">
        <title>Chitinimonas sp. nov., isolated from Ny-Alesund, arctica soil.</title>
        <authorList>
            <person name="Xu Q."/>
            <person name="Peng F."/>
        </authorList>
    </citation>
    <scope>NUCLEOTIDE SEQUENCE [LARGE SCALE GENOMIC DNA]</scope>
    <source>
        <strain evidence="2">R3-44</strain>
    </source>
</reference>
<dbReference type="KEGG" id="cari:FNU76_23520"/>
<name>A0A516SLS1_9NEIS</name>
<evidence type="ECO:0000313" key="1">
    <source>
        <dbReference type="EMBL" id="QDQ29080.1"/>
    </source>
</evidence>
<dbReference type="RefSeq" id="WP_144280462.1">
    <property type="nucleotide sequence ID" value="NZ_CP041730.1"/>
</dbReference>
<proteinExistence type="predicted"/>
<protein>
    <submittedName>
        <fullName evidence="1">Uncharacterized protein</fullName>
    </submittedName>
</protein>
<keyword evidence="2" id="KW-1185">Reference proteome</keyword>
<dbReference type="AlphaFoldDB" id="A0A516SLS1"/>
<organism evidence="1 2">
    <name type="scientific">Chitinimonas arctica</name>
    <dbReference type="NCBI Taxonomy" id="2594795"/>
    <lineage>
        <taxon>Bacteria</taxon>
        <taxon>Pseudomonadati</taxon>
        <taxon>Pseudomonadota</taxon>
        <taxon>Betaproteobacteria</taxon>
        <taxon>Neisseriales</taxon>
        <taxon>Chitinibacteraceae</taxon>
        <taxon>Chitinimonas</taxon>
    </lineage>
</organism>
<dbReference type="Proteomes" id="UP000317550">
    <property type="component" value="Chromosome"/>
</dbReference>
<sequence>MPAIRQHFAVQPLLEGLIAAPADIGAVDETLSTELHQLLSSSVLLPEDVLKDGERMSMWELRAGEARDLDRIFSVVAGSQIKCLTIWDPYCGAKSNRGKLRSFLYAISALAKHIEHVAIHCKEYRDKDGDVEFHLDVERHLDDILASLRLLSSDVKVRRLKESGRTFHDRTVDATIIADDGCETLHRFFLTGGIDYLMDERSETRIFYRRP</sequence>